<name>A0A8T2NTI7_9TELE</name>
<sequence>MKSVTLTAASVLRSRDERTGDRVSYRRSCPRTDLQPTRNCAMTSCYGFSKASKQLGSLKMIIIETFKVVQIRYPPVSFTSSHINDKSFLRIVTLAEAAGRVETTLGTQSTLVAE</sequence>
<comment type="caution">
    <text evidence="1">The sequence shown here is derived from an EMBL/GenBank/DDBJ whole genome shotgun (WGS) entry which is preliminary data.</text>
</comment>
<reference evidence="1" key="1">
    <citation type="thesis" date="2021" institute="BYU ScholarsArchive" country="Provo, UT, USA">
        <title>Applications of and Algorithms for Genome Assembly and Genomic Analyses with an Emphasis on Marine Teleosts.</title>
        <authorList>
            <person name="Pickett B.D."/>
        </authorList>
    </citation>
    <scope>NUCLEOTIDE SEQUENCE</scope>
    <source>
        <strain evidence="1">HI-2016</strain>
    </source>
</reference>
<dbReference type="Proteomes" id="UP000824540">
    <property type="component" value="Unassembled WGS sequence"/>
</dbReference>
<gene>
    <name evidence="1" type="ORF">JZ751_023303</name>
</gene>
<evidence type="ECO:0000313" key="1">
    <source>
        <dbReference type="EMBL" id="KAG9339657.1"/>
    </source>
</evidence>
<organism evidence="1 2">
    <name type="scientific">Albula glossodonta</name>
    <name type="common">roundjaw bonefish</name>
    <dbReference type="NCBI Taxonomy" id="121402"/>
    <lineage>
        <taxon>Eukaryota</taxon>
        <taxon>Metazoa</taxon>
        <taxon>Chordata</taxon>
        <taxon>Craniata</taxon>
        <taxon>Vertebrata</taxon>
        <taxon>Euteleostomi</taxon>
        <taxon>Actinopterygii</taxon>
        <taxon>Neopterygii</taxon>
        <taxon>Teleostei</taxon>
        <taxon>Albuliformes</taxon>
        <taxon>Albulidae</taxon>
        <taxon>Albula</taxon>
    </lineage>
</organism>
<dbReference type="AlphaFoldDB" id="A0A8T2NTI7"/>
<dbReference type="EMBL" id="JAFBMS010000051">
    <property type="protein sequence ID" value="KAG9339657.1"/>
    <property type="molecule type" value="Genomic_DNA"/>
</dbReference>
<accession>A0A8T2NTI7</accession>
<keyword evidence="2" id="KW-1185">Reference proteome</keyword>
<proteinExistence type="predicted"/>
<protein>
    <submittedName>
        <fullName evidence="1">Uncharacterized protein</fullName>
    </submittedName>
</protein>
<evidence type="ECO:0000313" key="2">
    <source>
        <dbReference type="Proteomes" id="UP000824540"/>
    </source>
</evidence>